<dbReference type="Proteomes" id="UP000481643">
    <property type="component" value="Unassembled WGS sequence"/>
</dbReference>
<name>A0A6L3YCY0_9HYPH</name>
<dbReference type="AlphaFoldDB" id="A0A6L3YCY0"/>
<accession>A0A6L3YCY0</accession>
<reference evidence="1 2" key="1">
    <citation type="submission" date="2019-09" db="EMBL/GenBank/DDBJ databases">
        <title>Taxonomic organization of the family Brucellaceae based on a phylogenomic approach.</title>
        <authorList>
            <person name="Leclercq S."/>
            <person name="Cloeckaert A."/>
            <person name="Zygmunt M.S."/>
        </authorList>
    </citation>
    <scope>NUCLEOTIDE SEQUENCE [LARGE SCALE GENOMIC DNA]</scope>
    <source>
        <strain evidence="1 2">WS1830</strain>
    </source>
</reference>
<gene>
    <name evidence="1" type="ORF">F9L08_19820</name>
</gene>
<dbReference type="EMBL" id="WBVX01000024">
    <property type="protein sequence ID" value="KAB2681209.1"/>
    <property type="molecule type" value="Genomic_DNA"/>
</dbReference>
<evidence type="ECO:0000313" key="2">
    <source>
        <dbReference type="Proteomes" id="UP000481643"/>
    </source>
</evidence>
<protein>
    <submittedName>
        <fullName evidence="1">Uncharacterized protein</fullName>
    </submittedName>
</protein>
<organism evidence="1 2">
    <name type="scientific">Brucella tritici</name>
    <dbReference type="NCBI Taxonomy" id="94626"/>
    <lineage>
        <taxon>Bacteria</taxon>
        <taxon>Pseudomonadati</taxon>
        <taxon>Pseudomonadota</taxon>
        <taxon>Alphaproteobacteria</taxon>
        <taxon>Hyphomicrobiales</taxon>
        <taxon>Brucellaceae</taxon>
        <taxon>Brucella/Ochrobactrum group</taxon>
        <taxon>Brucella</taxon>
    </lineage>
</organism>
<dbReference type="InterPro" id="IPR011660">
    <property type="entry name" value="VapB-like"/>
</dbReference>
<dbReference type="RefSeq" id="WP_151610584.1">
    <property type="nucleotide sequence ID" value="NZ_WBVX01000024.1"/>
</dbReference>
<dbReference type="Pfam" id="PF07704">
    <property type="entry name" value="PSK_trans_fac"/>
    <property type="match status" value="1"/>
</dbReference>
<evidence type="ECO:0000313" key="1">
    <source>
        <dbReference type="EMBL" id="KAB2681209.1"/>
    </source>
</evidence>
<proteinExistence type="predicted"/>
<sequence length="82" mass="9472">MPFNVNDTTVDQLLDQVMKKAGITTKVGAIRAALKSFDTLLNEKTPVRDKFTEIRSKRQSLLGDPVQHFDQKKFMDEMWEDN</sequence>
<comment type="caution">
    <text evidence="1">The sequence shown here is derived from an EMBL/GenBank/DDBJ whole genome shotgun (WGS) entry which is preliminary data.</text>
</comment>